<dbReference type="EC" id="2.7.1.2" evidence="2"/>
<dbReference type="InterPro" id="IPR049874">
    <property type="entry name" value="ROK_cs"/>
</dbReference>
<dbReference type="InterPro" id="IPR043129">
    <property type="entry name" value="ATPase_NBD"/>
</dbReference>
<dbReference type="RefSeq" id="WP_011585258.1">
    <property type="nucleotide sequence ID" value="NC_008255.1"/>
</dbReference>
<evidence type="ECO:0000313" key="2">
    <source>
        <dbReference type="EMBL" id="ABG59141.1"/>
    </source>
</evidence>
<dbReference type="OrthoDB" id="9810372at2"/>
<dbReference type="InterPro" id="IPR000600">
    <property type="entry name" value="ROK"/>
</dbReference>
<name>A0A6N4SS40_CYTH3</name>
<dbReference type="GO" id="GO:0004340">
    <property type="term" value="F:glucokinase activity"/>
    <property type="evidence" value="ECO:0007669"/>
    <property type="project" value="UniProtKB-EC"/>
</dbReference>
<dbReference type="Gene3D" id="3.30.420.40">
    <property type="match status" value="2"/>
</dbReference>
<organism evidence="2 3">
    <name type="scientific">Cytophaga hutchinsonii (strain ATCC 33406 / DSM 1761 / CIP 103989 / NBRC 15051 / NCIMB 9469 / D465)</name>
    <dbReference type="NCBI Taxonomy" id="269798"/>
    <lineage>
        <taxon>Bacteria</taxon>
        <taxon>Pseudomonadati</taxon>
        <taxon>Bacteroidota</taxon>
        <taxon>Cytophagia</taxon>
        <taxon>Cytophagales</taxon>
        <taxon>Cytophagaceae</taxon>
        <taxon>Cytophaga</taxon>
    </lineage>
</organism>
<evidence type="ECO:0000313" key="3">
    <source>
        <dbReference type="Proteomes" id="UP000001822"/>
    </source>
</evidence>
<dbReference type="PROSITE" id="PS01125">
    <property type="entry name" value="ROK"/>
    <property type="match status" value="1"/>
</dbReference>
<evidence type="ECO:0000256" key="1">
    <source>
        <dbReference type="ARBA" id="ARBA00006479"/>
    </source>
</evidence>
<accession>A0A6N4SS40</accession>
<proteinExistence type="inferred from homology"/>
<keyword evidence="3" id="KW-1185">Reference proteome</keyword>
<dbReference type="AlphaFoldDB" id="A0A6N4SS40"/>
<dbReference type="PANTHER" id="PTHR18964:SF149">
    <property type="entry name" value="BIFUNCTIONAL UDP-N-ACETYLGLUCOSAMINE 2-EPIMERASE_N-ACETYLMANNOSAMINE KINASE"/>
    <property type="match status" value="1"/>
</dbReference>
<protein>
    <submittedName>
        <fullName evidence="2">Glucokinase</fullName>
        <ecNumber evidence="2">2.7.1.2</ecNumber>
    </submittedName>
</protein>
<dbReference type="PANTHER" id="PTHR18964">
    <property type="entry name" value="ROK (REPRESSOR, ORF, KINASE) FAMILY"/>
    <property type="match status" value="1"/>
</dbReference>
<dbReference type="EMBL" id="CP000383">
    <property type="protein sequence ID" value="ABG59141.1"/>
    <property type="molecule type" value="Genomic_DNA"/>
</dbReference>
<gene>
    <name evidence="2" type="primary">glk</name>
    <name evidence="2" type="ordered locus">CHU_1875</name>
</gene>
<dbReference type="SUPFAM" id="SSF53067">
    <property type="entry name" value="Actin-like ATPase domain"/>
    <property type="match status" value="1"/>
</dbReference>
<comment type="similarity">
    <text evidence="1">Belongs to the ROK (NagC/XylR) family.</text>
</comment>
<reference evidence="2 3" key="1">
    <citation type="journal article" date="2007" name="Appl. Environ. Microbiol.">
        <title>Genome sequence of the cellulolytic gliding bacterium Cytophaga hutchinsonii.</title>
        <authorList>
            <person name="Xie G."/>
            <person name="Bruce D.C."/>
            <person name="Challacombe J.F."/>
            <person name="Chertkov O."/>
            <person name="Detter J.C."/>
            <person name="Gilna P."/>
            <person name="Han C.S."/>
            <person name="Lucas S."/>
            <person name="Misra M."/>
            <person name="Myers G.L."/>
            <person name="Richardson P."/>
            <person name="Tapia R."/>
            <person name="Thayer N."/>
            <person name="Thompson L.S."/>
            <person name="Brettin T.S."/>
            <person name="Henrissat B."/>
            <person name="Wilson D.B."/>
            <person name="McBride M.J."/>
        </authorList>
    </citation>
    <scope>NUCLEOTIDE SEQUENCE [LARGE SCALE GENOMIC DNA]</scope>
    <source>
        <strain evidence="3">ATCC 33406 / DSM 1761 / CIP 103989 / NBRC 15051 / NCIMB 9469 / D465</strain>
    </source>
</reference>
<sequence>MILGIDVGGTSVKFGLVTPEGEIQNATRFMTADWVNGIGFVESMKLEIGNFLKQYPIVKGVGIGWPGLVSLDRTKVILLPNIPSVVNVPIVEILRSEFPHIHFKIENDAKCAALGEYYFGENKRMQTFILLALGTGVGSGVMMNGKLFIGGRGNGTEVGHMLTTRGKSLENQVGINHLIAYTHEQLALDVAKKSSLHTIAELSPKVIADHAAQGDALALAVWADIGTIIGESLVNIVRVMDLNNILLGGGISGAFDYFVPNLKKAMLEHLPTYYTDDMYIGKATLENDAGLLGAAGLIMEAI</sequence>
<dbReference type="Pfam" id="PF00480">
    <property type="entry name" value="ROK"/>
    <property type="match status" value="1"/>
</dbReference>
<keyword evidence="2" id="KW-0808">Transferase</keyword>
<dbReference type="KEGG" id="chu:CHU_1875"/>
<dbReference type="Proteomes" id="UP000001822">
    <property type="component" value="Chromosome"/>
</dbReference>